<dbReference type="InterPro" id="IPR017871">
    <property type="entry name" value="ABC_transporter-like_CS"/>
</dbReference>
<dbReference type="PROSITE" id="PS00211">
    <property type="entry name" value="ABC_TRANSPORTER_1"/>
    <property type="match status" value="1"/>
</dbReference>
<dbReference type="SMART" id="SM00382">
    <property type="entry name" value="AAA"/>
    <property type="match status" value="2"/>
</dbReference>
<dbReference type="PANTHER" id="PTHR43790">
    <property type="entry name" value="CARBOHYDRATE TRANSPORT ATP-BINDING PROTEIN MG119-RELATED"/>
    <property type="match status" value="1"/>
</dbReference>
<name>A0A387BJV3_9MICO</name>
<evidence type="ECO:0000313" key="12">
    <source>
        <dbReference type="Proteomes" id="UP000278886"/>
    </source>
</evidence>
<keyword evidence="8" id="KW-0472">Membrane</keyword>
<dbReference type="InterPro" id="IPR050107">
    <property type="entry name" value="ABC_carbohydrate_import_ATPase"/>
</dbReference>
<evidence type="ECO:0000256" key="3">
    <source>
        <dbReference type="ARBA" id="ARBA00022597"/>
    </source>
</evidence>
<dbReference type="Pfam" id="PF00005">
    <property type="entry name" value="ABC_tran"/>
    <property type="match status" value="2"/>
</dbReference>
<dbReference type="InterPro" id="IPR027417">
    <property type="entry name" value="P-loop_NTPase"/>
</dbReference>
<evidence type="ECO:0000256" key="8">
    <source>
        <dbReference type="ARBA" id="ARBA00023136"/>
    </source>
</evidence>
<keyword evidence="1" id="KW-0813">Transport</keyword>
<reference evidence="12" key="1">
    <citation type="submission" date="2018-09" db="EMBL/GenBank/DDBJ databases">
        <title>Genome sequencing of strain 2DFWR-13.</title>
        <authorList>
            <person name="Heo J."/>
            <person name="Kim S.-J."/>
            <person name="Kwon S.-W."/>
        </authorList>
    </citation>
    <scope>NUCLEOTIDE SEQUENCE [LARGE SCALE GENOMIC DNA]</scope>
    <source>
        <strain evidence="12">2DFWR-13</strain>
    </source>
</reference>
<accession>A0A387BJV3</accession>
<dbReference type="GO" id="GO:0005524">
    <property type="term" value="F:ATP binding"/>
    <property type="evidence" value="ECO:0007669"/>
    <property type="project" value="UniProtKB-KW"/>
</dbReference>
<keyword evidence="7" id="KW-1278">Translocase</keyword>
<dbReference type="CDD" id="cd03216">
    <property type="entry name" value="ABC_Carb_Monos_I"/>
    <property type="match status" value="1"/>
</dbReference>
<proteinExistence type="predicted"/>
<keyword evidence="6 11" id="KW-0067">ATP-binding</keyword>
<evidence type="ECO:0000256" key="1">
    <source>
        <dbReference type="ARBA" id="ARBA00022448"/>
    </source>
</evidence>
<dbReference type="PROSITE" id="PS50893">
    <property type="entry name" value="ABC_TRANSPORTER_2"/>
    <property type="match status" value="2"/>
</dbReference>
<evidence type="ECO:0000256" key="2">
    <source>
        <dbReference type="ARBA" id="ARBA00022475"/>
    </source>
</evidence>
<dbReference type="CDD" id="cd03215">
    <property type="entry name" value="ABC_Carb_Monos_II"/>
    <property type="match status" value="1"/>
</dbReference>
<dbReference type="PANTHER" id="PTHR43790:SF3">
    <property type="entry name" value="D-ALLOSE IMPORT ATP-BINDING PROTEIN ALSA-RELATED"/>
    <property type="match status" value="1"/>
</dbReference>
<dbReference type="KEGG" id="lyd:D7I47_11475"/>
<dbReference type="Gene3D" id="3.40.50.300">
    <property type="entry name" value="P-loop containing nucleotide triphosphate hydrolases"/>
    <property type="match status" value="2"/>
</dbReference>
<evidence type="ECO:0000259" key="10">
    <source>
        <dbReference type="PROSITE" id="PS50893"/>
    </source>
</evidence>
<feature type="domain" description="ABC transporter" evidence="10">
    <location>
        <begin position="306"/>
        <end position="552"/>
    </location>
</feature>
<dbReference type="Proteomes" id="UP000278886">
    <property type="component" value="Chromosome"/>
</dbReference>
<keyword evidence="3" id="KW-0762">Sugar transport</keyword>
<evidence type="ECO:0000313" key="11">
    <source>
        <dbReference type="EMBL" id="AYF98810.1"/>
    </source>
</evidence>
<keyword evidence="2" id="KW-1003">Cell membrane</keyword>
<protein>
    <submittedName>
        <fullName evidence="11">Sugar ABC transporter ATP-binding protein</fullName>
    </submittedName>
</protein>
<dbReference type="AlphaFoldDB" id="A0A387BJV3"/>
<sequence length="560" mass="60601">MGPEDDRRAGRGRDGRQHRPVPDRAPERAQPVTPDRTAEPTPRTGGHVTHTEHDARLRVRGLSKRYGGAVALSAVDLDIHRGEVHGLVGANGAGKSTLIRCLAGVVRPDEGEILLDGEPLELATPRDAERAGFAFIHQELNLVPHFDAVDNILLGIDQPTRLGLVRSREARVLAKSAAERIGADFPLDRRVDELSVGDRWLIMIARALVQNASLIAMDEPTASLSDQESASLFRIVRELAASGVSILYVSHRLDEVLDLSDRITVFRDGRVTDRAVRGDLDKRGLIRAIVGHEVKASTRQARDAVDRSAPLFEAVGVRDAPMVREVSFSVYPGEVLGLGGLVGAGRTEVARLAFGAEKLDAGHFLLDGAPYAPRSVANAVARGVALIPEERRSQALLLEKSVSFNASLAALDSLRSLGRLPFVSDRRTRSRTLEIIRALAVKTAGPAQNVGRLSGGNQQKVVIGRWLLPGIRLIFFDEPSRGVDVGAREEIHAAIRDFAARGVATVVISSDVEELAMLCDRVVVLREGEVTGELEGAAVTEENIVELSYAPVHELQEVTR</sequence>
<organism evidence="11 12">
    <name type="scientific">Protaetiibacter intestinalis</name>
    <dbReference type="NCBI Taxonomy" id="2419774"/>
    <lineage>
        <taxon>Bacteria</taxon>
        <taxon>Bacillati</taxon>
        <taxon>Actinomycetota</taxon>
        <taxon>Actinomycetes</taxon>
        <taxon>Micrococcales</taxon>
        <taxon>Microbacteriaceae</taxon>
        <taxon>Protaetiibacter</taxon>
    </lineage>
</organism>
<keyword evidence="5" id="KW-0547">Nucleotide-binding</keyword>
<evidence type="ECO:0000256" key="9">
    <source>
        <dbReference type="SAM" id="MobiDB-lite"/>
    </source>
</evidence>
<dbReference type="GO" id="GO:0016887">
    <property type="term" value="F:ATP hydrolysis activity"/>
    <property type="evidence" value="ECO:0007669"/>
    <property type="project" value="InterPro"/>
</dbReference>
<dbReference type="EMBL" id="CP032630">
    <property type="protein sequence ID" value="AYF98810.1"/>
    <property type="molecule type" value="Genomic_DNA"/>
</dbReference>
<feature type="region of interest" description="Disordered" evidence="9">
    <location>
        <begin position="1"/>
        <end position="54"/>
    </location>
</feature>
<dbReference type="InterPro" id="IPR003593">
    <property type="entry name" value="AAA+_ATPase"/>
</dbReference>
<evidence type="ECO:0000256" key="6">
    <source>
        <dbReference type="ARBA" id="ARBA00022840"/>
    </source>
</evidence>
<feature type="compositionally biased region" description="Basic and acidic residues" evidence="9">
    <location>
        <begin position="1"/>
        <end position="27"/>
    </location>
</feature>
<evidence type="ECO:0000256" key="4">
    <source>
        <dbReference type="ARBA" id="ARBA00022737"/>
    </source>
</evidence>
<feature type="domain" description="ABC transporter" evidence="10">
    <location>
        <begin position="57"/>
        <end position="293"/>
    </location>
</feature>
<dbReference type="InterPro" id="IPR003439">
    <property type="entry name" value="ABC_transporter-like_ATP-bd"/>
</dbReference>
<keyword evidence="12" id="KW-1185">Reference proteome</keyword>
<evidence type="ECO:0000256" key="5">
    <source>
        <dbReference type="ARBA" id="ARBA00022741"/>
    </source>
</evidence>
<keyword evidence="4" id="KW-0677">Repeat</keyword>
<dbReference type="SUPFAM" id="SSF52540">
    <property type="entry name" value="P-loop containing nucleoside triphosphate hydrolases"/>
    <property type="match status" value="2"/>
</dbReference>
<evidence type="ECO:0000256" key="7">
    <source>
        <dbReference type="ARBA" id="ARBA00022967"/>
    </source>
</evidence>
<gene>
    <name evidence="11" type="ORF">D7I47_11475</name>
</gene>